<dbReference type="OrthoDB" id="9805475at2"/>
<dbReference type="PANTHER" id="PTHR22926:SF5">
    <property type="entry name" value="PHOSPHO-N-ACETYLMURAMOYL-PENTAPEPTIDE-TRANSFERASE HOMOLOG"/>
    <property type="match status" value="1"/>
</dbReference>
<comment type="cofactor">
    <cofactor evidence="12 14">
        <name>Mg(2+)</name>
        <dbReference type="ChEBI" id="CHEBI:18420"/>
    </cofactor>
</comment>
<evidence type="ECO:0000256" key="3">
    <source>
        <dbReference type="ARBA" id="ARBA00022618"/>
    </source>
</evidence>
<comment type="catalytic activity">
    <reaction evidence="12">
        <text>UDP-N-acetyl-alpha-D-muramoyl-L-alanyl-gamma-D-glutamyl-meso-2,6-diaminopimeloyl-D-alanyl-D-alanine + di-trans,octa-cis-undecaprenyl phosphate = di-trans,octa-cis-undecaprenyl diphospho-N-acetyl-alpha-D-muramoyl-L-alanyl-D-glutamyl-meso-2,6-diaminopimeloyl-D-alanyl-D-alanine + UMP</text>
        <dbReference type="Rhea" id="RHEA:28386"/>
        <dbReference type="ChEBI" id="CHEBI:57865"/>
        <dbReference type="ChEBI" id="CHEBI:60392"/>
        <dbReference type="ChEBI" id="CHEBI:61386"/>
        <dbReference type="ChEBI" id="CHEBI:61387"/>
        <dbReference type="EC" id="2.7.8.13"/>
    </reaction>
</comment>
<dbReference type="RefSeq" id="WP_132874696.1">
    <property type="nucleotide sequence ID" value="NZ_JAJUHT010000009.1"/>
</dbReference>
<evidence type="ECO:0000256" key="6">
    <source>
        <dbReference type="ARBA" id="ARBA00022960"/>
    </source>
</evidence>
<feature type="transmembrane region" description="Helical" evidence="12">
    <location>
        <begin position="26"/>
        <end position="45"/>
    </location>
</feature>
<feature type="binding site" evidence="14">
    <location>
        <position position="267"/>
    </location>
    <ligand>
        <name>Mg(2+)</name>
        <dbReference type="ChEBI" id="CHEBI:18420"/>
    </ligand>
</feature>
<keyword evidence="9 12" id="KW-0472">Membrane</keyword>
<dbReference type="GO" id="GO:0051301">
    <property type="term" value="P:cell division"/>
    <property type="evidence" value="ECO:0007669"/>
    <property type="project" value="UniProtKB-KW"/>
</dbReference>
<feature type="transmembrane region" description="Helical" evidence="12">
    <location>
        <begin position="164"/>
        <end position="185"/>
    </location>
</feature>
<keyword evidence="10 12" id="KW-0131">Cell cycle</keyword>
<dbReference type="HAMAP" id="MF_00038">
    <property type="entry name" value="MraY"/>
    <property type="match status" value="1"/>
</dbReference>
<keyword evidence="3 12" id="KW-0132">Cell division</keyword>
<feature type="transmembrane region" description="Helical" evidence="12">
    <location>
        <begin position="230"/>
        <end position="256"/>
    </location>
</feature>
<feature type="transmembrane region" description="Helical" evidence="12">
    <location>
        <begin position="339"/>
        <end position="358"/>
    </location>
</feature>
<dbReference type="GO" id="GO:0008360">
    <property type="term" value="P:regulation of cell shape"/>
    <property type="evidence" value="ECO:0007669"/>
    <property type="project" value="UniProtKB-KW"/>
</dbReference>
<protein>
    <recommendedName>
        <fullName evidence="12 13">Phospho-N-acetylmuramoyl-pentapeptide-transferase</fullName>
        <ecNumber evidence="12 13">2.7.8.13</ecNumber>
    </recommendedName>
    <alternativeName>
        <fullName evidence="12">UDP-MurNAc-pentapeptide phosphotransferase</fullName>
    </alternativeName>
</protein>
<keyword evidence="6 12" id="KW-0133">Cell shape</keyword>
<keyword evidence="11 12" id="KW-0961">Cell wall biogenesis/degradation</keyword>
<sequence>MLYNILVPLSEYLSFLNVFRYITFRTAYAAITALVITLVFGPYVIRKLKEMSFSMKSKGYEPERHKVKEGTPTMGGVMIVGSAAISTLLWADLRNPYIWIVLLLFMGYGLIGFVDDYKKTILKNPNGISPRQKSGGQLFFAVIATFLVLYVDKTGVSTKLAMPFFKNLVINMGYLYCLFAVFIMIGTSNAVNLTDGLDGLAITPSIIAFVTIGFMTYLTGNYKFANYLNIIFVPGAGEVAIFCGAMVGAGLGFLWFNAHPASVFMGDVGSLSIGGALAGVAIIAKHEIALAIVGGIFVMETFSVILQVGYFKMTKGKRLFRMAPIHHHFELAGWSETKITVRFWIISFILALIALSTLKLR</sequence>
<evidence type="ECO:0000313" key="15">
    <source>
        <dbReference type="EMBL" id="TCK58218.1"/>
    </source>
</evidence>
<dbReference type="PROSITE" id="PS01348">
    <property type="entry name" value="MRAY_2"/>
    <property type="match status" value="1"/>
</dbReference>
<dbReference type="AlphaFoldDB" id="A0A4R1K2G5"/>
<evidence type="ECO:0000256" key="12">
    <source>
        <dbReference type="HAMAP-Rule" id="MF_00038"/>
    </source>
</evidence>
<comment type="pathway">
    <text evidence="12">Cell wall biogenesis; peptidoglycan biosynthesis.</text>
</comment>
<evidence type="ECO:0000256" key="11">
    <source>
        <dbReference type="ARBA" id="ARBA00023316"/>
    </source>
</evidence>
<comment type="similarity">
    <text evidence="2 12">Belongs to the glycosyltransferase 4 family. MraY subfamily.</text>
</comment>
<keyword evidence="7 12" id="KW-0573">Peptidoglycan synthesis</keyword>
<keyword evidence="5 12" id="KW-0812">Transmembrane</keyword>
<dbReference type="UniPathway" id="UPA00219"/>
<dbReference type="PROSITE" id="PS01347">
    <property type="entry name" value="MRAY_1"/>
    <property type="match status" value="1"/>
</dbReference>
<dbReference type="Pfam" id="PF10555">
    <property type="entry name" value="MraY_sig1"/>
    <property type="match status" value="1"/>
</dbReference>
<dbReference type="InterPro" id="IPR018480">
    <property type="entry name" value="PNAcMuramoyl-5peptid_Trfase_CS"/>
</dbReference>
<evidence type="ECO:0000313" key="16">
    <source>
        <dbReference type="Proteomes" id="UP000294614"/>
    </source>
</evidence>
<dbReference type="GO" id="GO:0005886">
    <property type="term" value="C:plasma membrane"/>
    <property type="evidence" value="ECO:0007669"/>
    <property type="project" value="UniProtKB-SubCell"/>
</dbReference>
<dbReference type="NCBIfam" id="TIGR00445">
    <property type="entry name" value="mraY"/>
    <property type="match status" value="1"/>
</dbReference>
<keyword evidence="8 12" id="KW-1133">Transmembrane helix</keyword>
<proteinExistence type="inferred from homology"/>
<gene>
    <name evidence="12" type="primary">mraY</name>
    <name evidence="15" type="ORF">C8D98_2733</name>
</gene>
<organism evidence="15 16">
    <name type="scientific">Seleniivibrio woodruffii</name>
    <dbReference type="NCBI Taxonomy" id="1078050"/>
    <lineage>
        <taxon>Bacteria</taxon>
        <taxon>Pseudomonadati</taxon>
        <taxon>Deferribacterota</taxon>
        <taxon>Deferribacteres</taxon>
        <taxon>Deferribacterales</taxon>
        <taxon>Geovibrionaceae</taxon>
        <taxon>Seleniivibrio</taxon>
    </lineage>
</organism>
<feature type="transmembrane region" description="Helical" evidence="12">
    <location>
        <begin position="263"/>
        <end position="284"/>
    </location>
</feature>
<evidence type="ECO:0000256" key="14">
    <source>
        <dbReference type="PIRSR" id="PIRSR600715-1"/>
    </source>
</evidence>
<name>A0A4R1K2G5_9BACT</name>
<dbReference type="Pfam" id="PF00953">
    <property type="entry name" value="Glycos_transf_4"/>
    <property type="match status" value="1"/>
</dbReference>
<dbReference type="PANTHER" id="PTHR22926">
    <property type="entry name" value="PHOSPHO-N-ACETYLMURAMOYL-PENTAPEPTIDE-TRANSFERASE"/>
    <property type="match status" value="1"/>
</dbReference>
<feature type="transmembrane region" description="Helical" evidence="12">
    <location>
        <begin position="135"/>
        <end position="152"/>
    </location>
</feature>
<keyword evidence="12 14" id="KW-0479">Metal-binding</keyword>
<evidence type="ECO:0000256" key="10">
    <source>
        <dbReference type="ARBA" id="ARBA00023306"/>
    </source>
</evidence>
<comment type="function">
    <text evidence="12">Catalyzes the initial step of the lipid cycle reactions in the biosynthesis of the cell wall peptidoglycan: transfers peptidoglycan precursor phospho-MurNAc-pentapeptide from UDP-MurNAc-pentapeptide onto the lipid carrier undecaprenyl phosphate, yielding undecaprenyl-pyrophosphoryl-MurNAc-pentapeptide, known as lipid I.</text>
</comment>
<keyword evidence="12" id="KW-1003">Cell membrane</keyword>
<reference evidence="15 16" key="1">
    <citation type="submission" date="2019-03" db="EMBL/GenBank/DDBJ databases">
        <title>Genomic Encyclopedia of Type Strains, Phase IV (KMG-IV): sequencing the most valuable type-strain genomes for metagenomic binning, comparative biology and taxonomic classification.</title>
        <authorList>
            <person name="Goeker M."/>
        </authorList>
    </citation>
    <scope>NUCLEOTIDE SEQUENCE [LARGE SCALE GENOMIC DNA]</scope>
    <source>
        <strain evidence="15 16">DSM 24984</strain>
    </source>
</reference>
<evidence type="ECO:0000256" key="1">
    <source>
        <dbReference type="ARBA" id="ARBA00004141"/>
    </source>
</evidence>
<keyword evidence="12 14" id="KW-0460">Magnesium</keyword>
<comment type="subcellular location">
    <subcellularLocation>
        <location evidence="12">Cell membrane</location>
        <topology evidence="12">Multi-pass membrane protein</topology>
    </subcellularLocation>
    <subcellularLocation>
        <location evidence="1">Membrane</location>
        <topology evidence="1">Multi-pass membrane protein</topology>
    </subcellularLocation>
</comment>
<dbReference type="CDD" id="cd06852">
    <property type="entry name" value="GT_MraY"/>
    <property type="match status" value="1"/>
</dbReference>
<feature type="transmembrane region" description="Helical" evidence="12">
    <location>
        <begin position="197"/>
        <end position="218"/>
    </location>
</feature>
<keyword evidence="16" id="KW-1185">Reference proteome</keyword>
<feature type="transmembrane region" description="Helical" evidence="12">
    <location>
        <begin position="97"/>
        <end position="114"/>
    </location>
</feature>
<evidence type="ECO:0000256" key="4">
    <source>
        <dbReference type="ARBA" id="ARBA00022679"/>
    </source>
</evidence>
<dbReference type="InterPro" id="IPR000715">
    <property type="entry name" value="Glycosyl_transferase_4"/>
</dbReference>
<dbReference type="GO" id="GO:0046872">
    <property type="term" value="F:metal ion binding"/>
    <property type="evidence" value="ECO:0007669"/>
    <property type="project" value="UniProtKB-KW"/>
</dbReference>
<comment type="caution">
    <text evidence="15">The sequence shown here is derived from an EMBL/GenBank/DDBJ whole genome shotgun (WGS) entry which is preliminary data.</text>
</comment>
<evidence type="ECO:0000256" key="13">
    <source>
        <dbReference type="NCBIfam" id="TIGR00445"/>
    </source>
</evidence>
<dbReference type="GO" id="GO:0071555">
    <property type="term" value="P:cell wall organization"/>
    <property type="evidence" value="ECO:0007669"/>
    <property type="project" value="UniProtKB-KW"/>
</dbReference>
<dbReference type="InterPro" id="IPR003524">
    <property type="entry name" value="PNAcMuramoyl-5peptid_Trfase"/>
</dbReference>
<dbReference type="Proteomes" id="UP000294614">
    <property type="component" value="Unassembled WGS sequence"/>
</dbReference>
<dbReference type="EC" id="2.7.8.13" evidence="12 13"/>
<evidence type="ECO:0000256" key="5">
    <source>
        <dbReference type="ARBA" id="ARBA00022692"/>
    </source>
</evidence>
<accession>A0A4R1K2G5</accession>
<dbReference type="GO" id="GO:0009252">
    <property type="term" value="P:peptidoglycan biosynthetic process"/>
    <property type="evidence" value="ECO:0007669"/>
    <property type="project" value="UniProtKB-UniRule"/>
</dbReference>
<dbReference type="GO" id="GO:0051992">
    <property type="term" value="F:UDP-N-acetylmuramoyl-L-alanyl-D-glutamyl-meso-2,6-diaminopimelyl-D-alanyl-D-alanine:undecaprenyl-phosphate transferase activity"/>
    <property type="evidence" value="ECO:0007669"/>
    <property type="project" value="RHEA"/>
</dbReference>
<feature type="binding site" evidence="14">
    <location>
        <position position="192"/>
    </location>
    <ligand>
        <name>Mg(2+)</name>
        <dbReference type="ChEBI" id="CHEBI:18420"/>
    </ligand>
</feature>
<keyword evidence="4 12" id="KW-0808">Transferase</keyword>
<dbReference type="EMBL" id="SMGG01000008">
    <property type="protein sequence ID" value="TCK58218.1"/>
    <property type="molecule type" value="Genomic_DNA"/>
</dbReference>
<evidence type="ECO:0000256" key="2">
    <source>
        <dbReference type="ARBA" id="ARBA00005583"/>
    </source>
</evidence>
<evidence type="ECO:0000256" key="7">
    <source>
        <dbReference type="ARBA" id="ARBA00022984"/>
    </source>
</evidence>
<dbReference type="GO" id="GO:0008963">
    <property type="term" value="F:phospho-N-acetylmuramoyl-pentapeptide-transferase activity"/>
    <property type="evidence" value="ECO:0007669"/>
    <property type="project" value="UniProtKB-UniRule"/>
</dbReference>
<evidence type="ECO:0000256" key="8">
    <source>
        <dbReference type="ARBA" id="ARBA00022989"/>
    </source>
</evidence>
<feature type="transmembrane region" description="Helical" evidence="12">
    <location>
        <begin position="290"/>
        <end position="311"/>
    </location>
</feature>
<feature type="transmembrane region" description="Helical" evidence="12">
    <location>
        <begin position="73"/>
        <end position="91"/>
    </location>
</feature>
<evidence type="ECO:0000256" key="9">
    <source>
        <dbReference type="ARBA" id="ARBA00023136"/>
    </source>
</evidence>